<comment type="similarity">
    <text evidence="3">Belongs to the flavoredoxin family.</text>
</comment>
<dbReference type="InterPro" id="IPR012349">
    <property type="entry name" value="Split_barrel_FMN-bd"/>
</dbReference>
<gene>
    <name evidence="5" type="ORF">SAMN05421875_101224</name>
</gene>
<evidence type="ECO:0000256" key="2">
    <source>
        <dbReference type="ARBA" id="ARBA00022630"/>
    </source>
</evidence>
<dbReference type="SMART" id="SM00903">
    <property type="entry name" value="Flavin_Reduct"/>
    <property type="match status" value="1"/>
</dbReference>
<sequence length="178" mass="19504">MAKRSFPLSKVYGLLEPGPVLLLSTAHKGRINAMAMSWHTMMEFEPPLVGCVVSSRDFSFTALKATRECVLNIPAVELAQKVVDCGNSSGRSVDKFAAFGLTPAPASLVAAPLIAECHAHLECKVVDTRFVNRYSFFVLEVVQAWTDPACKDPRTLHHRGWGAFMVAGETIRLPSKMK</sequence>
<protein>
    <submittedName>
        <fullName evidence="5">NADH-FMN oxidoreductase RutF, flavin reductase (DIM6/NTAB) family</fullName>
    </submittedName>
</protein>
<comment type="cofactor">
    <cofactor evidence="1">
        <name>FMN</name>
        <dbReference type="ChEBI" id="CHEBI:58210"/>
    </cofactor>
</comment>
<evidence type="ECO:0000256" key="1">
    <source>
        <dbReference type="ARBA" id="ARBA00001917"/>
    </source>
</evidence>
<accession>A0A1H3VK94</accession>
<evidence type="ECO:0000313" key="5">
    <source>
        <dbReference type="EMBL" id="SDZ75223.1"/>
    </source>
</evidence>
<dbReference type="InterPro" id="IPR052174">
    <property type="entry name" value="Flavoredoxin"/>
</dbReference>
<evidence type="ECO:0000256" key="3">
    <source>
        <dbReference type="ARBA" id="ARBA00038054"/>
    </source>
</evidence>
<dbReference type="InterPro" id="IPR002563">
    <property type="entry name" value="Flavin_Rdtase-like_dom"/>
</dbReference>
<dbReference type="AlphaFoldDB" id="A0A1H3VK94"/>
<evidence type="ECO:0000259" key="4">
    <source>
        <dbReference type="SMART" id="SM00903"/>
    </source>
</evidence>
<keyword evidence="6" id="KW-1185">Reference proteome</keyword>
<dbReference type="RefSeq" id="WP_026437378.1">
    <property type="nucleotide sequence ID" value="NZ_CAXIQW010000050.1"/>
</dbReference>
<organism evidence="5 6">
    <name type="scientific">Acidovorax soli</name>
    <dbReference type="NCBI Taxonomy" id="592050"/>
    <lineage>
        <taxon>Bacteria</taxon>
        <taxon>Pseudomonadati</taxon>
        <taxon>Pseudomonadota</taxon>
        <taxon>Betaproteobacteria</taxon>
        <taxon>Burkholderiales</taxon>
        <taxon>Comamonadaceae</taxon>
        <taxon>Acidovorax</taxon>
    </lineage>
</organism>
<dbReference type="GeneID" id="34234453"/>
<dbReference type="PANTHER" id="PTHR43567">
    <property type="entry name" value="FLAVOREDOXIN-RELATED-RELATED"/>
    <property type="match status" value="1"/>
</dbReference>
<dbReference type="SUPFAM" id="SSF50475">
    <property type="entry name" value="FMN-binding split barrel"/>
    <property type="match status" value="1"/>
</dbReference>
<dbReference type="PANTHER" id="PTHR43567:SF1">
    <property type="entry name" value="FLAVOREDOXIN"/>
    <property type="match status" value="1"/>
</dbReference>
<keyword evidence="2" id="KW-0285">Flavoprotein</keyword>
<dbReference type="Proteomes" id="UP000199002">
    <property type="component" value="Unassembled WGS sequence"/>
</dbReference>
<reference evidence="6" key="1">
    <citation type="submission" date="2016-10" db="EMBL/GenBank/DDBJ databases">
        <authorList>
            <person name="Varghese N."/>
            <person name="Submissions S."/>
        </authorList>
    </citation>
    <scope>NUCLEOTIDE SEQUENCE [LARGE SCALE GENOMIC DNA]</scope>
    <source>
        <strain evidence="6">DSM 25157</strain>
    </source>
</reference>
<dbReference type="GO" id="GO:0016646">
    <property type="term" value="F:oxidoreductase activity, acting on the CH-NH group of donors, NAD or NADP as acceptor"/>
    <property type="evidence" value="ECO:0007669"/>
    <property type="project" value="UniProtKB-ARBA"/>
</dbReference>
<feature type="domain" description="Flavin reductase like" evidence="4">
    <location>
        <begin position="13"/>
        <end position="163"/>
    </location>
</feature>
<dbReference type="Gene3D" id="2.30.110.10">
    <property type="entry name" value="Electron Transport, Fmn-binding Protein, Chain A"/>
    <property type="match status" value="1"/>
</dbReference>
<dbReference type="STRING" id="592050.SAMN05421875_101224"/>
<name>A0A1H3VK94_9BURK</name>
<dbReference type="Pfam" id="PF01613">
    <property type="entry name" value="Flavin_Reduct"/>
    <property type="match status" value="1"/>
</dbReference>
<dbReference type="GO" id="GO:0010181">
    <property type="term" value="F:FMN binding"/>
    <property type="evidence" value="ECO:0007669"/>
    <property type="project" value="InterPro"/>
</dbReference>
<dbReference type="EMBL" id="FNQJ01000001">
    <property type="protein sequence ID" value="SDZ75223.1"/>
    <property type="molecule type" value="Genomic_DNA"/>
</dbReference>
<proteinExistence type="inferred from homology"/>
<evidence type="ECO:0000313" key="6">
    <source>
        <dbReference type="Proteomes" id="UP000199002"/>
    </source>
</evidence>